<keyword evidence="1" id="KW-0863">Zinc-finger</keyword>
<dbReference type="AlphaFoldDB" id="A0A2T9YYA0"/>
<dbReference type="PROSITE" id="PS00028">
    <property type="entry name" value="ZINC_FINGER_C2H2_1"/>
    <property type="match status" value="1"/>
</dbReference>
<keyword evidence="6" id="KW-1185">Reference proteome</keyword>
<keyword evidence="2" id="KW-0175">Coiled coil</keyword>
<protein>
    <recommendedName>
        <fullName evidence="4">C2H2-type domain-containing protein</fullName>
    </recommendedName>
</protein>
<evidence type="ECO:0000256" key="3">
    <source>
        <dbReference type="SAM" id="MobiDB-lite"/>
    </source>
</evidence>
<keyword evidence="1" id="KW-0862">Zinc</keyword>
<feature type="compositionally biased region" description="Acidic residues" evidence="3">
    <location>
        <begin position="353"/>
        <end position="367"/>
    </location>
</feature>
<feature type="domain" description="C2H2-type" evidence="4">
    <location>
        <begin position="70"/>
        <end position="97"/>
    </location>
</feature>
<feature type="region of interest" description="Disordered" evidence="3">
    <location>
        <begin position="126"/>
        <end position="159"/>
    </location>
</feature>
<reference evidence="5 6" key="1">
    <citation type="journal article" date="2018" name="MBio">
        <title>Comparative Genomics Reveals the Core Gene Toolbox for the Fungus-Insect Symbiosis.</title>
        <authorList>
            <person name="Wang Y."/>
            <person name="Stata M."/>
            <person name="Wang W."/>
            <person name="Stajich J.E."/>
            <person name="White M.M."/>
            <person name="Moncalvo J.M."/>
        </authorList>
    </citation>
    <scope>NUCLEOTIDE SEQUENCE [LARGE SCALE GENOMIC DNA]</scope>
    <source>
        <strain evidence="5 6">SWE-8-4</strain>
    </source>
</reference>
<organism evidence="5 6">
    <name type="scientific">Smittium simulii</name>
    <dbReference type="NCBI Taxonomy" id="133385"/>
    <lineage>
        <taxon>Eukaryota</taxon>
        <taxon>Fungi</taxon>
        <taxon>Fungi incertae sedis</taxon>
        <taxon>Zoopagomycota</taxon>
        <taxon>Kickxellomycotina</taxon>
        <taxon>Harpellomycetes</taxon>
        <taxon>Harpellales</taxon>
        <taxon>Legeriomycetaceae</taxon>
        <taxon>Smittium</taxon>
    </lineage>
</organism>
<dbReference type="EMBL" id="MBFR01000014">
    <property type="protein sequence ID" value="PVU97297.1"/>
    <property type="molecule type" value="Genomic_DNA"/>
</dbReference>
<dbReference type="Proteomes" id="UP000245383">
    <property type="component" value="Unassembled WGS sequence"/>
</dbReference>
<feature type="compositionally biased region" description="Polar residues" evidence="3">
    <location>
        <begin position="126"/>
        <end position="143"/>
    </location>
</feature>
<sequence>MSQADPRLLLRRAKLKRKLDLESNTKLPTEHRNLKKLPNTRSIQHIPTSVPELSSDILHTYFTKTNDTDYLCNICNTIISGTDTLRLHLNTHTPLNEPEYMKQVPETNTVSSNLPQVNLLPPSNETIPKHSIQPSVSATSVESNLPPDFFDNNSSQNTHKNSIISDELHEKQSIQPQSAQNASNGNIDDIELSLKMLQREVSTLTKNNDLVLNNTTSASSKSVNSQSLDPALQLNNLDIQEISQSERNDFIKQLVAADNLNWSERLNNLKQLRSIVYEINALSQMPENDSENQSLASDHNIADFQPNSKLIKSNSLFSTTESNQTESLLSETPRIDDNAASISFVSPTKYDPDTDTDSDTQIDEDDPEIKNYMMGWIQ</sequence>
<evidence type="ECO:0000313" key="5">
    <source>
        <dbReference type="EMBL" id="PVU97297.1"/>
    </source>
</evidence>
<feature type="region of interest" description="Disordered" evidence="3">
    <location>
        <begin position="340"/>
        <end position="368"/>
    </location>
</feature>
<evidence type="ECO:0000313" key="6">
    <source>
        <dbReference type="Proteomes" id="UP000245383"/>
    </source>
</evidence>
<keyword evidence="1" id="KW-0479">Metal-binding</keyword>
<name>A0A2T9YYA0_9FUNG</name>
<dbReference type="GO" id="GO:0008270">
    <property type="term" value="F:zinc ion binding"/>
    <property type="evidence" value="ECO:0007669"/>
    <property type="project" value="UniProtKB-KW"/>
</dbReference>
<gene>
    <name evidence="5" type="ORF">BB561_000634</name>
</gene>
<accession>A0A2T9YYA0</accession>
<proteinExistence type="predicted"/>
<evidence type="ECO:0000256" key="2">
    <source>
        <dbReference type="SAM" id="Coils"/>
    </source>
</evidence>
<comment type="caution">
    <text evidence="5">The sequence shown here is derived from an EMBL/GenBank/DDBJ whole genome shotgun (WGS) entry which is preliminary data.</text>
</comment>
<feature type="coiled-coil region" evidence="2">
    <location>
        <begin position="187"/>
        <end position="214"/>
    </location>
</feature>
<evidence type="ECO:0000256" key="1">
    <source>
        <dbReference type="PROSITE-ProRule" id="PRU00042"/>
    </source>
</evidence>
<evidence type="ECO:0000259" key="4">
    <source>
        <dbReference type="PROSITE" id="PS50157"/>
    </source>
</evidence>
<dbReference type="PROSITE" id="PS50157">
    <property type="entry name" value="ZINC_FINGER_C2H2_2"/>
    <property type="match status" value="1"/>
</dbReference>
<dbReference type="InterPro" id="IPR013087">
    <property type="entry name" value="Znf_C2H2_type"/>
</dbReference>